<evidence type="ECO:0000313" key="3">
    <source>
        <dbReference type="Proteomes" id="UP000077521"/>
    </source>
</evidence>
<feature type="compositionally biased region" description="Low complexity" evidence="1">
    <location>
        <begin position="188"/>
        <end position="198"/>
    </location>
</feature>
<name>A0A177TP10_9BASI</name>
<dbReference type="AlphaFoldDB" id="A0A177TP10"/>
<dbReference type="PROSITE" id="PS50206">
    <property type="entry name" value="RHODANESE_3"/>
    <property type="match status" value="1"/>
</dbReference>
<dbReference type="InterPro" id="IPR013665">
    <property type="entry name" value="Sfi1_dom"/>
</dbReference>
<feature type="compositionally biased region" description="Basic and acidic residues" evidence="1">
    <location>
        <begin position="114"/>
        <end position="126"/>
    </location>
</feature>
<evidence type="ECO:0000313" key="2">
    <source>
        <dbReference type="EMBL" id="KAE8259224.1"/>
    </source>
</evidence>
<feature type="compositionally biased region" description="Low complexity" evidence="1">
    <location>
        <begin position="128"/>
        <end position="140"/>
    </location>
</feature>
<comment type="caution">
    <text evidence="2">The sequence shown here is derived from an EMBL/GenBank/DDBJ whole genome shotgun (WGS) entry which is preliminary data.</text>
</comment>
<gene>
    <name evidence="2" type="ORF">A4X13_0g1161</name>
</gene>
<reference evidence="2" key="1">
    <citation type="submission" date="2016-04" db="EMBL/GenBank/DDBJ databases">
        <authorList>
            <person name="Nguyen H.D."/>
            <person name="Samba Siva P."/>
            <person name="Cullis J."/>
            <person name="Levesque C.A."/>
            <person name="Hambleton S."/>
        </authorList>
    </citation>
    <scope>NUCLEOTIDE SEQUENCE</scope>
    <source>
        <strain evidence="2">DAOMC 236416</strain>
    </source>
</reference>
<feature type="region of interest" description="Disordered" evidence="1">
    <location>
        <begin position="1094"/>
        <end position="1130"/>
    </location>
</feature>
<proteinExistence type="predicted"/>
<protein>
    <submittedName>
        <fullName evidence="2">Uncharacterized protein</fullName>
    </submittedName>
</protein>
<keyword evidence="3" id="KW-1185">Reference proteome</keyword>
<feature type="compositionally biased region" description="Low complexity" evidence="1">
    <location>
        <begin position="240"/>
        <end position="257"/>
    </location>
</feature>
<sequence>MSSRRTKGGTSTTSSTTASSSLTSSFASLTPHDIHFFNTLIASLPQSAADFASLKHAYESALSPSSTEQPQRWDTLLRLVQVRGRTWHERWHAVRMALGLTSSSSNSDTSSSSDHSDTRRRGDQHNHSPSAGSDADSDSSPPHPPLPTSVSRVHFASSSTTPTPTPTQRTLDTLAARAGSLALAAAASASSIASGSRSAKQKYKARVVDEDEEDNLFAEDDDDDDGFPRIRTAQRTTPRSHTPVPTPASTSSRRTTSGKAVLADLIRAVQQISLSSVQPPPPPPQPTLRSSHADLSRDEEDEGETLIMPPSLATRLDRQQKPLSPSEHPHLSAHQAHIQSVVQRARKERDLIRRRRPPVASESDVDGGGGTGEMDLAAEEWSRKVLTVKALSWWVTLTRRSTSRQTHVAQIHAVLSLRRTFSHWLNLTRRRRVEEDRAGRIDEVRVLLGGWNTWMGRVRKRWEGKREERRIEIRGAFKGVVELRSQNAQKGFFKIWKERYDTRLADAVRREHLQRGALALWTLSHTKQSTLNSHLSTHLHSKRTSTLASLFTLWKARVHEREWEVRSRRRTLESRWEWWKEAGRLKEMGEVLERHRLLQSSLSTWMRAHTLQLHLQRAESIALRWKARSLKRRVLVGWREKLAKLREREEVGVRVRVELDIRHLQGYVLLWTLKEREKLVQRVTEGRRTSSFWNTWRTKLKEVEGRYALQESLVRERERMGRLRDVFGKLKDAFGLHVALENAAEGLARKMSVQRAFTSWRTVRARKASLRAKAEGRDGAVLLDGAWSTWVQRRRERKIEEYERGKKVGLLKSCFGAWQTRAALKTTNRLALIRARTHDAERTQSHFLSLWTSRIISVRNAYYDAGVKADAKLRGSAWRKWKEVVVSHGEMLGLVEVFREVKEQERMARSFDVWFERAYDSMDRKARFDEFVEEREGRILREAWDSWVDRRVDTSLRSLEYQAVLIRKQAVMKRAFSRWKQSTQTLPAISFNLSKIKLRTLERWLDALPRAQSARLAIRLERENVLPRFWDAWVAAAKIERNLRAAERFGGISMRKFKSVSGRVRIMGGASPAAAAAAAAHGSLVAVHPYRTGGGGGGEGLRVGSPISTSSRRRWSLGPPRHDEDEDDEE</sequence>
<feature type="compositionally biased region" description="Acidic residues" evidence="1">
    <location>
        <begin position="209"/>
        <end position="225"/>
    </location>
</feature>
<feature type="region of interest" description="Disordered" evidence="1">
    <location>
        <begin position="188"/>
        <end position="257"/>
    </location>
</feature>
<feature type="region of interest" description="Disordered" evidence="1">
    <location>
        <begin position="1"/>
        <end position="21"/>
    </location>
</feature>
<feature type="region of interest" description="Disordered" evidence="1">
    <location>
        <begin position="101"/>
        <end position="169"/>
    </location>
</feature>
<dbReference type="Proteomes" id="UP000077521">
    <property type="component" value="Unassembled WGS sequence"/>
</dbReference>
<accession>A0A177TP10</accession>
<feature type="compositionally biased region" description="Low complexity" evidence="1">
    <location>
        <begin position="8"/>
        <end position="21"/>
    </location>
</feature>
<dbReference type="InterPro" id="IPR001763">
    <property type="entry name" value="Rhodanese-like_dom"/>
</dbReference>
<dbReference type="EMBL" id="LWDF02000043">
    <property type="protein sequence ID" value="KAE8259224.1"/>
    <property type="molecule type" value="Genomic_DNA"/>
</dbReference>
<evidence type="ECO:0000256" key="1">
    <source>
        <dbReference type="SAM" id="MobiDB-lite"/>
    </source>
</evidence>
<feature type="compositionally biased region" description="Low complexity" evidence="1">
    <location>
        <begin position="101"/>
        <end position="113"/>
    </location>
</feature>
<feature type="region of interest" description="Disordered" evidence="1">
    <location>
        <begin position="275"/>
        <end position="312"/>
    </location>
</feature>
<reference evidence="2" key="2">
    <citation type="journal article" date="2019" name="IMA Fungus">
        <title>Genome sequencing and comparison of five Tilletia species to identify candidate genes for the detection of regulated species infecting wheat.</title>
        <authorList>
            <person name="Nguyen H.D.T."/>
            <person name="Sultana T."/>
            <person name="Kesanakurti P."/>
            <person name="Hambleton S."/>
        </authorList>
    </citation>
    <scope>NUCLEOTIDE SEQUENCE</scope>
    <source>
        <strain evidence="2">DAOMC 236416</strain>
    </source>
</reference>
<organism evidence="2 3">
    <name type="scientific">Tilletia indica</name>
    <dbReference type="NCBI Taxonomy" id="43049"/>
    <lineage>
        <taxon>Eukaryota</taxon>
        <taxon>Fungi</taxon>
        <taxon>Dikarya</taxon>
        <taxon>Basidiomycota</taxon>
        <taxon>Ustilaginomycotina</taxon>
        <taxon>Exobasidiomycetes</taxon>
        <taxon>Tilletiales</taxon>
        <taxon>Tilletiaceae</taxon>
        <taxon>Tilletia</taxon>
    </lineage>
</organism>
<dbReference type="Pfam" id="PF08457">
    <property type="entry name" value="Sfi1"/>
    <property type="match status" value="1"/>
</dbReference>